<name>A0A2W2I9H0_9ACTN</name>
<evidence type="ECO:0000256" key="4">
    <source>
        <dbReference type="ARBA" id="ARBA00023002"/>
    </source>
</evidence>
<evidence type="ECO:0000256" key="5">
    <source>
        <dbReference type="ARBA" id="ARBA00023004"/>
    </source>
</evidence>
<dbReference type="EMBL" id="POUA01000089">
    <property type="protein sequence ID" value="PZG47084.1"/>
    <property type="molecule type" value="Genomic_DNA"/>
</dbReference>
<dbReference type="PRINTS" id="PR00359">
    <property type="entry name" value="BP450"/>
</dbReference>
<dbReference type="GO" id="GO:0004497">
    <property type="term" value="F:monooxygenase activity"/>
    <property type="evidence" value="ECO:0007669"/>
    <property type="project" value="UniProtKB-KW"/>
</dbReference>
<proteinExistence type="inferred from homology"/>
<evidence type="ECO:0000313" key="7">
    <source>
        <dbReference type="EMBL" id="PZG47084.1"/>
    </source>
</evidence>
<dbReference type="GO" id="GO:0020037">
    <property type="term" value="F:heme binding"/>
    <property type="evidence" value="ECO:0007669"/>
    <property type="project" value="InterPro"/>
</dbReference>
<keyword evidence="6" id="KW-0503">Monooxygenase</keyword>
<organism evidence="7 8">
    <name type="scientific">Spongiactinospora gelatinilytica</name>
    <dbReference type="NCBI Taxonomy" id="2666298"/>
    <lineage>
        <taxon>Bacteria</taxon>
        <taxon>Bacillati</taxon>
        <taxon>Actinomycetota</taxon>
        <taxon>Actinomycetes</taxon>
        <taxon>Streptosporangiales</taxon>
        <taxon>Streptosporangiaceae</taxon>
        <taxon>Spongiactinospora</taxon>
    </lineage>
</organism>
<keyword evidence="4" id="KW-0560">Oxidoreductase</keyword>
<comment type="similarity">
    <text evidence="1">Belongs to the cytochrome P450 family.</text>
</comment>
<dbReference type="Pfam" id="PF00067">
    <property type="entry name" value="p450"/>
    <property type="match status" value="1"/>
</dbReference>
<dbReference type="FunFam" id="1.10.630.10:FF:000018">
    <property type="entry name" value="Cytochrome P450 monooxygenase"/>
    <property type="match status" value="1"/>
</dbReference>
<dbReference type="PANTHER" id="PTHR46696:SF1">
    <property type="entry name" value="CYTOCHROME P450 YJIB-RELATED"/>
    <property type="match status" value="1"/>
</dbReference>
<evidence type="ECO:0000256" key="2">
    <source>
        <dbReference type="ARBA" id="ARBA00022617"/>
    </source>
</evidence>
<accession>A0A2W2I9H0</accession>
<protein>
    <submittedName>
        <fullName evidence="7">Cytochrome P450</fullName>
    </submittedName>
</protein>
<keyword evidence="2" id="KW-0349">Heme</keyword>
<dbReference type="PANTHER" id="PTHR46696">
    <property type="entry name" value="P450, PUTATIVE (EUROFUNG)-RELATED"/>
    <property type="match status" value="1"/>
</dbReference>
<keyword evidence="8" id="KW-1185">Reference proteome</keyword>
<dbReference type="SUPFAM" id="SSF48264">
    <property type="entry name" value="Cytochrome P450"/>
    <property type="match status" value="1"/>
</dbReference>
<dbReference type="Gene3D" id="1.10.630.10">
    <property type="entry name" value="Cytochrome P450"/>
    <property type="match status" value="1"/>
</dbReference>
<evidence type="ECO:0000256" key="1">
    <source>
        <dbReference type="ARBA" id="ARBA00010617"/>
    </source>
</evidence>
<sequence length="403" mass="44316">MTFTTELDSADPHAYFHRMREREPVDRRVDASGRAFWYLTRYADVRRALQAPELGRQLDRLPAELAEAHRRWEHDTLPMFRRNVFNLDPPDHTRLRRLLAPAFSARSMAALSRRIDECVGELVTAMTGECDLIKALALPLPILIMAELIGFPAGDRGRLRAWSDAMLSEDVPAARRAGMEFLGHVNRRIEDRRADPGDDLLSQLTGSTELSRAELVSSVFQMLFAGDETTVGLIGIGMLELLRHPAQLTRLRADPGLLDSAIEEVLRFNGPVGHARPLYALSDIRFGDKVIPRGDVVVPLLLAAGRDPEAFPDPDVFDIGRSPNRHLGLGHGAHFCLGAALARMQARAALGALLARFDRITLAVAPEAVEWAPGLLVRGLRGLPLRLSTRGALSMPGPGAGAE</sequence>
<evidence type="ECO:0000256" key="6">
    <source>
        <dbReference type="ARBA" id="ARBA00023033"/>
    </source>
</evidence>
<keyword evidence="5" id="KW-0408">Iron</keyword>
<gene>
    <name evidence="7" type="ORF">C1I98_13745</name>
</gene>
<dbReference type="GO" id="GO:0016705">
    <property type="term" value="F:oxidoreductase activity, acting on paired donors, with incorporation or reduction of molecular oxygen"/>
    <property type="evidence" value="ECO:0007669"/>
    <property type="project" value="InterPro"/>
</dbReference>
<dbReference type="InterPro" id="IPR036396">
    <property type="entry name" value="Cyt_P450_sf"/>
</dbReference>
<keyword evidence="3" id="KW-0479">Metal-binding</keyword>
<dbReference type="Proteomes" id="UP000248544">
    <property type="component" value="Unassembled WGS sequence"/>
</dbReference>
<dbReference type="GO" id="GO:0005506">
    <property type="term" value="F:iron ion binding"/>
    <property type="evidence" value="ECO:0007669"/>
    <property type="project" value="InterPro"/>
</dbReference>
<comment type="caution">
    <text evidence="7">The sequence shown here is derived from an EMBL/GenBank/DDBJ whole genome shotgun (WGS) entry which is preliminary data.</text>
</comment>
<reference evidence="7 8" key="1">
    <citation type="submission" date="2018-01" db="EMBL/GenBank/DDBJ databases">
        <title>Draft genome sequence of Sphaerisporangium sp. 7K107.</title>
        <authorList>
            <person name="Sahin N."/>
            <person name="Saygin H."/>
            <person name="Ay H."/>
        </authorList>
    </citation>
    <scope>NUCLEOTIDE SEQUENCE [LARGE SCALE GENOMIC DNA]</scope>
    <source>
        <strain evidence="7 8">7K107</strain>
    </source>
</reference>
<dbReference type="InterPro" id="IPR002397">
    <property type="entry name" value="Cyt_P450_B"/>
</dbReference>
<dbReference type="RefSeq" id="WP_111167563.1">
    <property type="nucleotide sequence ID" value="NZ_POUA01000089.1"/>
</dbReference>
<dbReference type="InterPro" id="IPR001128">
    <property type="entry name" value="Cyt_P450"/>
</dbReference>
<evidence type="ECO:0000256" key="3">
    <source>
        <dbReference type="ARBA" id="ARBA00022723"/>
    </source>
</evidence>
<dbReference type="AlphaFoldDB" id="A0A2W2I9H0"/>
<evidence type="ECO:0000313" key="8">
    <source>
        <dbReference type="Proteomes" id="UP000248544"/>
    </source>
</evidence>